<dbReference type="EMBL" id="JAQGEF010000039">
    <property type="protein sequence ID" value="MDA3616686.1"/>
    <property type="molecule type" value="Genomic_DNA"/>
</dbReference>
<name>A0ABT4UPA4_9BACT</name>
<organism evidence="1 2">
    <name type="scientific">Polluticaenibacter yanchengensis</name>
    <dbReference type="NCBI Taxonomy" id="3014562"/>
    <lineage>
        <taxon>Bacteria</taxon>
        <taxon>Pseudomonadati</taxon>
        <taxon>Bacteroidota</taxon>
        <taxon>Chitinophagia</taxon>
        <taxon>Chitinophagales</taxon>
        <taxon>Chitinophagaceae</taxon>
        <taxon>Polluticaenibacter</taxon>
    </lineage>
</organism>
<comment type="caution">
    <text evidence="1">The sequence shown here is derived from an EMBL/GenBank/DDBJ whole genome shotgun (WGS) entry which is preliminary data.</text>
</comment>
<gene>
    <name evidence="1" type="ORF">O3P16_17880</name>
</gene>
<evidence type="ECO:0000313" key="1">
    <source>
        <dbReference type="EMBL" id="MDA3616686.1"/>
    </source>
</evidence>
<accession>A0ABT4UPA4</accession>
<reference evidence="1 2" key="1">
    <citation type="submission" date="2022-12" db="EMBL/GenBank/DDBJ databases">
        <title>Chitinophagaceae gen. sp. nov., a new member of the family Chitinophagaceae, isolated from soil in a chemical factory.</title>
        <authorList>
            <person name="Ke Z."/>
        </authorList>
    </citation>
    <scope>NUCLEOTIDE SEQUENCE [LARGE SCALE GENOMIC DNA]</scope>
    <source>
        <strain evidence="1 2">LY-5</strain>
    </source>
</reference>
<keyword evidence="2" id="KW-1185">Reference proteome</keyword>
<protein>
    <submittedName>
        <fullName evidence="1">Uncharacterized protein</fullName>
    </submittedName>
</protein>
<evidence type="ECO:0000313" key="2">
    <source>
        <dbReference type="Proteomes" id="UP001210231"/>
    </source>
</evidence>
<dbReference type="RefSeq" id="WP_407033017.1">
    <property type="nucleotide sequence ID" value="NZ_JAQGEF010000039.1"/>
</dbReference>
<dbReference type="Proteomes" id="UP001210231">
    <property type="component" value="Unassembled WGS sequence"/>
</dbReference>
<sequence>MIRRKHNGIRPQDIVVLLKLIVDSDTKYTQLQLAADLAISLSEVSESLERSKFSGLLSDDKQTVNRQALLDIIIYSIQYIFPVKPLGFVKGMPTAHSYTGFESQFLSEQKYVWPHAEGTAIGLEVQPLYPNQAEAAKKDEELYKILAAIDMIRLGRKREQKFGKEMVSTIILGSLV</sequence>
<proteinExistence type="predicted"/>